<dbReference type="InterPro" id="IPR046357">
    <property type="entry name" value="PPIase_dom_sf"/>
</dbReference>
<keyword evidence="8" id="KW-0732">Signal</keyword>
<evidence type="ECO:0000256" key="3">
    <source>
        <dbReference type="ARBA" id="ARBA00023110"/>
    </source>
</evidence>
<dbReference type="Proteomes" id="UP000247792">
    <property type="component" value="Unassembled WGS sequence"/>
</dbReference>
<evidence type="ECO:0000256" key="1">
    <source>
        <dbReference type="ARBA" id="ARBA00000971"/>
    </source>
</evidence>
<gene>
    <name evidence="10" type="ORF">DFR42_102115</name>
</gene>
<feature type="signal peptide" evidence="8">
    <location>
        <begin position="1"/>
        <end position="26"/>
    </location>
</feature>
<keyword evidence="11" id="KW-1185">Reference proteome</keyword>
<dbReference type="PANTHER" id="PTHR43811">
    <property type="entry name" value="FKBP-TYPE PEPTIDYL-PROLYL CIS-TRANS ISOMERASE FKPA"/>
    <property type="match status" value="1"/>
</dbReference>
<dbReference type="Gene3D" id="3.10.50.40">
    <property type="match status" value="1"/>
</dbReference>
<dbReference type="PROSITE" id="PS50059">
    <property type="entry name" value="FKBP_PPIASE"/>
    <property type="match status" value="1"/>
</dbReference>
<proteinExistence type="inferred from homology"/>
<feature type="chain" id="PRO_5016388598" description="Peptidyl-prolyl cis-trans isomerase" evidence="8">
    <location>
        <begin position="27"/>
        <end position="152"/>
    </location>
</feature>
<keyword evidence="3 6" id="KW-0697">Rotamase</keyword>
<feature type="domain" description="PPIase FKBP-type" evidence="9">
    <location>
        <begin position="57"/>
        <end position="152"/>
    </location>
</feature>
<evidence type="ECO:0000256" key="7">
    <source>
        <dbReference type="RuleBase" id="RU003915"/>
    </source>
</evidence>
<dbReference type="RefSeq" id="WP_110254394.1">
    <property type="nucleotide sequence ID" value="NZ_QJKB01000002.1"/>
</dbReference>
<evidence type="ECO:0000313" key="11">
    <source>
        <dbReference type="Proteomes" id="UP000247792"/>
    </source>
</evidence>
<reference evidence="10 11" key="1">
    <citation type="submission" date="2018-05" db="EMBL/GenBank/DDBJ databases">
        <title>Genomic Encyclopedia of Type Strains, Phase IV (KMG-IV): sequencing the most valuable type-strain genomes for metagenomic binning, comparative biology and taxonomic classification.</title>
        <authorList>
            <person name="Goeker M."/>
        </authorList>
    </citation>
    <scope>NUCLEOTIDE SEQUENCE [LARGE SCALE GENOMIC DNA]</scope>
    <source>
        <strain evidence="10 11">DSM 19792</strain>
    </source>
</reference>
<comment type="similarity">
    <text evidence="2 7">Belongs to the FKBP-type PPIase family.</text>
</comment>
<dbReference type="EMBL" id="QJKB01000002">
    <property type="protein sequence ID" value="PXX44903.1"/>
    <property type="molecule type" value="Genomic_DNA"/>
</dbReference>
<evidence type="ECO:0000256" key="6">
    <source>
        <dbReference type="PROSITE-ProRule" id="PRU00277"/>
    </source>
</evidence>
<evidence type="ECO:0000259" key="9">
    <source>
        <dbReference type="PROSITE" id="PS50059"/>
    </source>
</evidence>
<evidence type="ECO:0000256" key="5">
    <source>
        <dbReference type="ARBA" id="ARBA00056164"/>
    </source>
</evidence>
<accession>A0A318JDA7</accession>
<dbReference type="SUPFAM" id="SSF54534">
    <property type="entry name" value="FKBP-like"/>
    <property type="match status" value="1"/>
</dbReference>
<dbReference type="AlphaFoldDB" id="A0A318JDA7"/>
<protein>
    <recommendedName>
        <fullName evidence="7">Peptidyl-prolyl cis-trans isomerase</fullName>
        <ecNumber evidence="7">5.2.1.8</ecNumber>
    </recommendedName>
</protein>
<organism evidence="10 11">
    <name type="scientific">Undibacterium pigrum</name>
    <dbReference type="NCBI Taxonomy" id="401470"/>
    <lineage>
        <taxon>Bacteria</taxon>
        <taxon>Pseudomonadati</taxon>
        <taxon>Pseudomonadota</taxon>
        <taxon>Betaproteobacteria</taxon>
        <taxon>Burkholderiales</taxon>
        <taxon>Oxalobacteraceae</taxon>
        <taxon>Undibacterium</taxon>
    </lineage>
</organism>
<evidence type="ECO:0000256" key="4">
    <source>
        <dbReference type="ARBA" id="ARBA00023235"/>
    </source>
</evidence>
<dbReference type="PANTHER" id="PTHR43811:SF19">
    <property type="entry name" value="39 KDA FK506-BINDING NUCLEAR PROTEIN"/>
    <property type="match status" value="1"/>
</dbReference>
<evidence type="ECO:0000313" key="10">
    <source>
        <dbReference type="EMBL" id="PXX44903.1"/>
    </source>
</evidence>
<dbReference type="FunFam" id="3.10.50.40:FF:000006">
    <property type="entry name" value="Peptidyl-prolyl cis-trans isomerase"/>
    <property type="match status" value="1"/>
</dbReference>
<sequence length="152" mass="16300">MKYKSITALLASVLFTSILPASTALAQTKAQAPDSVVISRLTKIDEKVGTGKEAIVGNTVYVHYTGWLHDPFAYRERGNKFDSSVGQQPFSFSLGAGRVIKGWEQGVAGMKVGGKRTLVIPPELAYGPAGAGNGMIPPNSYLIFDIELLDVR</sequence>
<evidence type="ECO:0000256" key="8">
    <source>
        <dbReference type="SAM" id="SignalP"/>
    </source>
</evidence>
<keyword evidence="4 6" id="KW-0413">Isomerase</keyword>
<comment type="function">
    <text evidence="5">PPIases accelerate the folding of proteins.</text>
</comment>
<evidence type="ECO:0000256" key="2">
    <source>
        <dbReference type="ARBA" id="ARBA00006577"/>
    </source>
</evidence>
<dbReference type="GO" id="GO:0003755">
    <property type="term" value="F:peptidyl-prolyl cis-trans isomerase activity"/>
    <property type="evidence" value="ECO:0007669"/>
    <property type="project" value="UniProtKB-UniRule"/>
</dbReference>
<comment type="catalytic activity">
    <reaction evidence="1 6 7">
        <text>[protein]-peptidylproline (omega=180) = [protein]-peptidylproline (omega=0)</text>
        <dbReference type="Rhea" id="RHEA:16237"/>
        <dbReference type="Rhea" id="RHEA-COMP:10747"/>
        <dbReference type="Rhea" id="RHEA-COMP:10748"/>
        <dbReference type="ChEBI" id="CHEBI:83833"/>
        <dbReference type="ChEBI" id="CHEBI:83834"/>
        <dbReference type="EC" id="5.2.1.8"/>
    </reaction>
</comment>
<dbReference type="OrthoDB" id="280278at2"/>
<comment type="caution">
    <text evidence="10">The sequence shown here is derived from an EMBL/GenBank/DDBJ whole genome shotgun (WGS) entry which is preliminary data.</text>
</comment>
<dbReference type="Pfam" id="PF00254">
    <property type="entry name" value="FKBP_C"/>
    <property type="match status" value="1"/>
</dbReference>
<dbReference type="InterPro" id="IPR001179">
    <property type="entry name" value="PPIase_FKBP_dom"/>
</dbReference>
<dbReference type="EC" id="5.2.1.8" evidence="7"/>
<name>A0A318JDA7_9BURK</name>